<keyword evidence="3" id="KW-1185">Reference proteome</keyword>
<dbReference type="InterPro" id="IPR053772">
    <property type="entry name" value="At1g61320/At1g61330-like"/>
</dbReference>
<dbReference type="Pfam" id="PF23622">
    <property type="entry name" value="LRR_At1g61320_AtMIF1"/>
    <property type="match status" value="1"/>
</dbReference>
<dbReference type="CDD" id="cd22160">
    <property type="entry name" value="F-box_AtFBL13-like"/>
    <property type="match status" value="1"/>
</dbReference>
<reference evidence="2" key="1">
    <citation type="submission" date="2020-06" db="EMBL/GenBank/DDBJ databases">
        <authorList>
            <person name="Li T."/>
            <person name="Hu X."/>
            <person name="Zhang T."/>
            <person name="Song X."/>
            <person name="Zhang H."/>
            <person name="Dai N."/>
            <person name="Sheng W."/>
            <person name="Hou X."/>
            <person name="Wei L."/>
        </authorList>
    </citation>
    <scope>NUCLEOTIDE SEQUENCE</scope>
    <source>
        <strain evidence="2">3651</strain>
        <tissue evidence="2">Leaf</tissue>
    </source>
</reference>
<dbReference type="SMART" id="SM00256">
    <property type="entry name" value="FBOX"/>
    <property type="match status" value="1"/>
</dbReference>
<gene>
    <name evidence="2" type="ORF">Salat_0065500</name>
</gene>
<dbReference type="PROSITE" id="PS50181">
    <property type="entry name" value="FBOX"/>
    <property type="match status" value="1"/>
</dbReference>
<evidence type="ECO:0000313" key="3">
    <source>
        <dbReference type="Proteomes" id="UP001293254"/>
    </source>
</evidence>
<dbReference type="SUPFAM" id="SSF81383">
    <property type="entry name" value="F-box domain"/>
    <property type="match status" value="1"/>
</dbReference>
<dbReference type="Gene3D" id="3.80.10.10">
    <property type="entry name" value="Ribonuclease Inhibitor"/>
    <property type="match status" value="1"/>
</dbReference>
<name>A0AAE2CWL1_9LAMI</name>
<dbReference type="InterPro" id="IPR001810">
    <property type="entry name" value="F-box_dom"/>
</dbReference>
<accession>A0AAE2CWL1</accession>
<proteinExistence type="predicted"/>
<dbReference type="Pfam" id="PF00646">
    <property type="entry name" value="F-box"/>
    <property type="match status" value="1"/>
</dbReference>
<dbReference type="InterPro" id="IPR032675">
    <property type="entry name" value="LRR_dom_sf"/>
</dbReference>
<dbReference type="PANTHER" id="PTHR34145">
    <property type="entry name" value="OS02G0105600 PROTEIN"/>
    <property type="match status" value="1"/>
</dbReference>
<protein>
    <submittedName>
        <fullName evidence="2">F-box/FBD/LRR-repeat protein</fullName>
    </submittedName>
</protein>
<dbReference type="Gene3D" id="1.20.1280.50">
    <property type="match status" value="1"/>
</dbReference>
<dbReference type="InterPro" id="IPR053781">
    <property type="entry name" value="F-box_AtFBL13-like"/>
</dbReference>
<dbReference type="AlphaFoldDB" id="A0AAE2CWL1"/>
<sequence>MAVTSIDELPEALLLHILSFLPALNAVRASLVSRRWRNLWRHIPILEFDMSLYHSPPNPLSESRDFFAEFVTQTLLLREHSTPLYSFRLVFNHRDFRRTVTRVNSWIRYAIASGVVFLLLSFEEDLFVKSEEDTDEDETWQKYDFHFSYIRDSTVSHLELDNCRIVWPKSLACDGFSSIRSLYLCHVSVRDRVLCSVVSSCVNLEFLSLSCISYLRNFKIHSQSLKELELELFNIRRKDVGSLDIYAPNLHRIIFDRFSVAEYCSRDLSSLVEANVVFLDDGHEDFNCEVLQLLTGVKRLTLMHMRFDRHGWDYLIKVSATKHTSVSSAFKSLKFLELKIEYAEYELFEIAAFLELCPGLETLVLDGYGENDFPLLESFKSKPPIFHFPNLKQVKMRNYRRTEKELYVVELLKLHMVVLQKIVAFPREANGETSAPLVLFDSSQ</sequence>
<dbReference type="PANTHER" id="PTHR34145:SF28">
    <property type="entry name" value="F-BOX DOMAIN-CONTAINING PROTEIN"/>
    <property type="match status" value="1"/>
</dbReference>
<feature type="domain" description="F-box" evidence="1">
    <location>
        <begin position="3"/>
        <end position="39"/>
    </location>
</feature>
<dbReference type="InterPro" id="IPR036047">
    <property type="entry name" value="F-box-like_dom_sf"/>
</dbReference>
<organism evidence="2 3">
    <name type="scientific">Sesamum alatum</name>
    <dbReference type="NCBI Taxonomy" id="300844"/>
    <lineage>
        <taxon>Eukaryota</taxon>
        <taxon>Viridiplantae</taxon>
        <taxon>Streptophyta</taxon>
        <taxon>Embryophyta</taxon>
        <taxon>Tracheophyta</taxon>
        <taxon>Spermatophyta</taxon>
        <taxon>Magnoliopsida</taxon>
        <taxon>eudicotyledons</taxon>
        <taxon>Gunneridae</taxon>
        <taxon>Pentapetalae</taxon>
        <taxon>asterids</taxon>
        <taxon>lamiids</taxon>
        <taxon>Lamiales</taxon>
        <taxon>Pedaliaceae</taxon>
        <taxon>Sesamum</taxon>
    </lineage>
</organism>
<evidence type="ECO:0000259" key="1">
    <source>
        <dbReference type="PROSITE" id="PS50181"/>
    </source>
</evidence>
<dbReference type="InterPro" id="IPR055357">
    <property type="entry name" value="LRR_At1g61320_AtMIF1"/>
</dbReference>
<dbReference type="Proteomes" id="UP001293254">
    <property type="component" value="Unassembled WGS sequence"/>
</dbReference>
<dbReference type="SUPFAM" id="SSF52047">
    <property type="entry name" value="RNI-like"/>
    <property type="match status" value="1"/>
</dbReference>
<dbReference type="EMBL" id="JACGWO010000001">
    <property type="protein sequence ID" value="KAK4437316.1"/>
    <property type="molecule type" value="Genomic_DNA"/>
</dbReference>
<reference evidence="2" key="2">
    <citation type="journal article" date="2024" name="Plant">
        <title>Genomic evolution and insights into agronomic trait innovations of Sesamum species.</title>
        <authorList>
            <person name="Miao H."/>
            <person name="Wang L."/>
            <person name="Qu L."/>
            <person name="Liu H."/>
            <person name="Sun Y."/>
            <person name="Le M."/>
            <person name="Wang Q."/>
            <person name="Wei S."/>
            <person name="Zheng Y."/>
            <person name="Lin W."/>
            <person name="Duan Y."/>
            <person name="Cao H."/>
            <person name="Xiong S."/>
            <person name="Wang X."/>
            <person name="Wei L."/>
            <person name="Li C."/>
            <person name="Ma Q."/>
            <person name="Ju M."/>
            <person name="Zhao R."/>
            <person name="Li G."/>
            <person name="Mu C."/>
            <person name="Tian Q."/>
            <person name="Mei H."/>
            <person name="Zhang T."/>
            <person name="Gao T."/>
            <person name="Zhang H."/>
        </authorList>
    </citation>
    <scope>NUCLEOTIDE SEQUENCE</scope>
    <source>
        <strain evidence="2">3651</strain>
    </source>
</reference>
<comment type="caution">
    <text evidence="2">The sequence shown here is derived from an EMBL/GenBank/DDBJ whole genome shotgun (WGS) entry which is preliminary data.</text>
</comment>
<evidence type="ECO:0000313" key="2">
    <source>
        <dbReference type="EMBL" id="KAK4437316.1"/>
    </source>
</evidence>